<evidence type="ECO:0000313" key="2">
    <source>
        <dbReference type="EMBL" id="NXE43777.1"/>
    </source>
</evidence>
<feature type="non-terminal residue" evidence="2">
    <location>
        <position position="130"/>
    </location>
</feature>
<dbReference type="Gene3D" id="1.10.238.10">
    <property type="entry name" value="EF-hand"/>
    <property type="match status" value="1"/>
</dbReference>
<organism evidence="2 3">
    <name type="scientific">Ptilorrhoa leucosticta</name>
    <dbReference type="NCBI Taxonomy" id="449384"/>
    <lineage>
        <taxon>Eukaryota</taxon>
        <taxon>Metazoa</taxon>
        <taxon>Chordata</taxon>
        <taxon>Craniata</taxon>
        <taxon>Vertebrata</taxon>
        <taxon>Euteleostomi</taxon>
        <taxon>Archelosauria</taxon>
        <taxon>Archosauria</taxon>
        <taxon>Dinosauria</taxon>
        <taxon>Saurischia</taxon>
        <taxon>Theropoda</taxon>
        <taxon>Coelurosauria</taxon>
        <taxon>Aves</taxon>
        <taxon>Neognathae</taxon>
        <taxon>Neoaves</taxon>
        <taxon>Telluraves</taxon>
        <taxon>Australaves</taxon>
        <taxon>Passeriformes</taxon>
        <taxon>Corvoidea</taxon>
        <taxon>Cinclosomatidae</taxon>
        <taxon>Ptilorrhoa</taxon>
    </lineage>
</organism>
<dbReference type="EMBL" id="VWYY01003350">
    <property type="protein sequence ID" value="NXE43777.1"/>
    <property type="molecule type" value="Genomic_DNA"/>
</dbReference>
<dbReference type="AlphaFoldDB" id="A0A7K8MQP2"/>
<proteinExistence type="predicted"/>
<gene>
    <name evidence="2" type="primary">S100a16</name>
    <name evidence="2" type="ORF">PTILEU_R11519</name>
</gene>
<evidence type="ECO:0000313" key="3">
    <source>
        <dbReference type="Proteomes" id="UP000547721"/>
    </source>
</evidence>
<evidence type="ECO:0000256" key="1">
    <source>
        <dbReference type="SAM" id="MobiDB-lite"/>
    </source>
</evidence>
<protein>
    <submittedName>
        <fullName evidence="2">S10AG protein</fullName>
    </submittedName>
</protein>
<feature type="region of interest" description="Disordered" evidence="1">
    <location>
        <begin position="50"/>
        <end position="130"/>
    </location>
</feature>
<dbReference type="Proteomes" id="UP000547721">
    <property type="component" value="Unassembled WGS sequence"/>
</dbReference>
<accession>A0A7K8MQP2</accession>
<name>A0A7K8MQP2_9CORV</name>
<reference evidence="2 3" key="1">
    <citation type="submission" date="2019-09" db="EMBL/GenBank/DDBJ databases">
        <title>Bird 10,000 Genomes (B10K) Project - Family phase.</title>
        <authorList>
            <person name="Zhang G."/>
        </authorList>
    </citation>
    <scope>NUCLEOTIDE SEQUENCE [LARGE SCALE GENOMIC DNA]</scope>
    <source>
        <strain evidence="2">B10K-CU-031-17</strain>
        <tissue evidence="2">Muscle</tissue>
    </source>
</reference>
<comment type="caution">
    <text evidence="2">The sequence shown here is derived from an EMBL/GenBank/DDBJ whole genome shotgun (WGS) entry which is preliminary data.</text>
</comment>
<feature type="compositionally biased region" description="Low complexity" evidence="1">
    <location>
        <begin position="60"/>
        <end position="75"/>
    </location>
</feature>
<keyword evidence="3" id="KW-1185">Reference proteome</keyword>
<feature type="compositionally biased region" description="Basic and acidic residues" evidence="1">
    <location>
        <begin position="79"/>
        <end position="99"/>
    </location>
</feature>
<sequence>MADCRGGEWAVQVLVNNFDKGGGRCCCCKNPRRISKKGFRKMLSRELNHMLRGGAGAAGPGSRSSPAGGAAPLSPQDTGNRRAADKRGGDLDENKDGRISFEGGGTLIGGIASPIAQMGGQQEQSVKHTK</sequence>
<feature type="non-terminal residue" evidence="2">
    <location>
        <position position="1"/>
    </location>
</feature>